<sequence>MVVQHNMTDIYIRLDALHIGSFYAFTNFSFAAIVKTGIRQAMAIFDGIMNGLLCISFDEFRNTQAN</sequence>
<name>A0A0C9MME1_9FUNG</name>
<reference evidence="1" key="1">
    <citation type="submission" date="2014-09" db="EMBL/GenBank/DDBJ databases">
        <title>Draft genome sequence of an oleaginous Mucoromycotina fungus Mucor ambiguus NBRC6742.</title>
        <authorList>
            <person name="Takeda I."/>
            <person name="Yamane N."/>
            <person name="Morita T."/>
            <person name="Tamano K."/>
            <person name="Machida M."/>
            <person name="Baker S."/>
            <person name="Koike H."/>
        </authorList>
    </citation>
    <scope>NUCLEOTIDE SEQUENCE</scope>
    <source>
        <strain evidence="1">NBRC 6742</strain>
    </source>
</reference>
<gene>
    <name evidence="1" type="ORF">MAM1_0059d03722</name>
</gene>
<organism evidence="1">
    <name type="scientific">Mucor ambiguus</name>
    <dbReference type="NCBI Taxonomy" id="91626"/>
    <lineage>
        <taxon>Eukaryota</taxon>
        <taxon>Fungi</taxon>
        <taxon>Fungi incertae sedis</taxon>
        <taxon>Mucoromycota</taxon>
        <taxon>Mucoromycotina</taxon>
        <taxon>Mucoromycetes</taxon>
        <taxon>Mucorales</taxon>
        <taxon>Mucorineae</taxon>
        <taxon>Mucoraceae</taxon>
        <taxon>Mucor</taxon>
    </lineage>
</organism>
<proteinExistence type="predicted"/>
<accession>A0A0C9MME1</accession>
<evidence type="ECO:0000313" key="1">
    <source>
        <dbReference type="EMBL" id="GAN04262.1"/>
    </source>
</evidence>
<dbReference type="AlphaFoldDB" id="A0A0C9MME1"/>
<dbReference type="Proteomes" id="UP000053815">
    <property type="component" value="Unassembled WGS sequence"/>
</dbReference>
<dbReference type="EMBL" id="DF836348">
    <property type="protein sequence ID" value="GAN04262.1"/>
    <property type="molecule type" value="Genomic_DNA"/>
</dbReference>
<evidence type="ECO:0000313" key="2">
    <source>
        <dbReference type="Proteomes" id="UP000053815"/>
    </source>
</evidence>
<protein>
    <submittedName>
        <fullName evidence="1">Uncharacterized protein</fullName>
    </submittedName>
</protein>
<keyword evidence="2" id="KW-1185">Reference proteome</keyword>